<dbReference type="AlphaFoldDB" id="A0AA95NCN9"/>
<sequence>MSLKLYLLFLAMATATVFSPGPGVMLTLNNAMRLGWRASLPGILGIAAGALLVASISATGLGLLLASSALAFSIIKLVGAAYLVYLGVKLWRSPGLGWQDAAAATPQSARRRFAEGLALQFTNPKAIFFFISVLPQFVDARAAHGPQFALLVCSYASLVVLIHTGYAITAQRARGWLRSERTGRALNRAGAITFVGFGVAMAGAKA</sequence>
<name>A0AA95NCN9_9BURK</name>
<dbReference type="RefSeq" id="WP_285231450.1">
    <property type="nucleotide sequence ID" value="NZ_CP116346.1"/>
</dbReference>
<protein>
    <submittedName>
        <fullName evidence="7">LysE family translocator</fullName>
    </submittedName>
</protein>
<evidence type="ECO:0000313" key="8">
    <source>
        <dbReference type="Proteomes" id="UP001177769"/>
    </source>
</evidence>
<evidence type="ECO:0000256" key="3">
    <source>
        <dbReference type="ARBA" id="ARBA00022692"/>
    </source>
</evidence>
<feature type="transmembrane region" description="Helical" evidence="6">
    <location>
        <begin position="69"/>
        <end position="88"/>
    </location>
</feature>
<keyword evidence="5 6" id="KW-0472">Membrane</keyword>
<comment type="subcellular location">
    <subcellularLocation>
        <location evidence="1">Cell membrane</location>
        <topology evidence="1">Multi-pass membrane protein</topology>
    </subcellularLocation>
</comment>
<keyword evidence="3 6" id="KW-0812">Transmembrane</keyword>
<dbReference type="PIRSF" id="PIRSF006324">
    <property type="entry name" value="LeuE"/>
    <property type="match status" value="1"/>
</dbReference>
<keyword evidence="4 6" id="KW-1133">Transmembrane helix</keyword>
<dbReference type="KEGG" id="pais:PFX98_15860"/>
<proteinExistence type="predicted"/>
<evidence type="ECO:0000256" key="6">
    <source>
        <dbReference type="SAM" id="Phobius"/>
    </source>
</evidence>
<dbReference type="GO" id="GO:0005886">
    <property type="term" value="C:plasma membrane"/>
    <property type="evidence" value="ECO:0007669"/>
    <property type="project" value="UniProtKB-SubCell"/>
</dbReference>
<feature type="transmembrane region" description="Helical" evidence="6">
    <location>
        <begin position="144"/>
        <end position="164"/>
    </location>
</feature>
<dbReference type="PANTHER" id="PTHR30086:SF20">
    <property type="entry name" value="ARGININE EXPORTER PROTEIN ARGO-RELATED"/>
    <property type="match status" value="1"/>
</dbReference>
<evidence type="ECO:0000313" key="7">
    <source>
        <dbReference type="EMBL" id="WIT10382.1"/>
    </source>
</evidence>
<feature type="transmembrane region" description="Helical" evidence="6">
    <location>
        <begin position="185"/>
        <end position="204"/>
    </location>
</feature>
<accession>A0AA95NCN9</accession>
<dbReference type="Proteomes" id="UP001177769">
    <property type="component" value="Chromosome"/>
</dbReference>
<gene>
    <name evidence="7" type="ORF">PFX98_15860</name>
</gene>
<evidence type="ECO:0000256" key="2">
    <source>
        <dbReference type="ARBA" id="ARBA00022475"/>
    </source>
</evidence>
<feature type="transmembrane region" description="Helical" evidence="6">
    <location>
        <begin position="40"/>
        <end position="63"/>
    </location>
</feature>
<evidence type="ECO:0000256" key="4">
    <source>
        <dbReference type="ARBA" id="ARBA00022989"/>
    </source>
</evidence>
<feature type="transmembrane region" description="Helical" evidence="6">
    <location>
        <begin position="6"/>
        <end position="28"/>
    </location>
</feature>
<dbReference type="PANTHER" id="PTHR30086">
    <property type="entry name" value="ARGININE EXPORTER PROTEIN ARGO"/>
    <property type="match status" value="1"/>
</dbReference>
<keyword evidence="8" id="KW-1185">Reference proteome</keyword>
<evidence type="ECO:0000256" key="1">
    <source>
        <dbReference type="ARBA" id="ARBA00004651"/>
    </source>
</evidence>
<dbReference type="Pfam" id="PF01810">
    <property type="entry name" value="LysE"/>
    <property type="match status" value="1"/>
</dbReference>
<dbReference type="InterPro" id="IPR001123">
    <property type="entry name" value="LeuE-type"/>
</dbReference>
<keyword evidence="2" id="KW-1003">Cell membrane</keyword>
<dbReference type="EMBL" id="CP116346">
    <property type="protein sequence ID" value="WIT10382.1"/>
    <property type="molecule type" value="Genomic_DNA"/>
</dbReference>
<dbReference type="GO" id="GO:0015171">
    <property type="term" value="F:amino acid transmembrane transporter activity"/>
    <property type="evidence" value="ECO:0007669"/>
    <property type="project" value="TreeGrafter"/>
</dbReference>
<reference evidence="7" key="1">
    <citation type="submission" date="2023-01" db="EMBL/GenBank/DDBJ databases">
        <title>Whole genome sequence of Paucibacter sp. S2-9 isolated from pond sediment.</title>
        <authorList>
            <person name="Jung J.Y."/>
        </authorList>
    </citation>
    <scope>NUCLEOTIDE SEQUENCE</scope>
    <source>
        <strain evidence="7">S2-9</strain>
    </source>
</reference>
<evidence type="ECO:0000256" key="5">
    <source>
        <dbReference type="ARBA" id="ARBA00023136"/>
    </source>
</evidence>
<organism evidence="7 8">
    <name type="scientific">Paucibacter sediminis</name>
    <dbReference type="NCBI Taxonomy" id="3019553"/>
    <lineage>
        <taxon>Bacteria</taxon>
        <taxon>Pseudomonadati</taxon>
        <taxon>Pseudomonadota</taxon>
        <taxon>Betaproteobacteria</taxon>
        <taxon>Burkholderiales</taxon>
        <taxon>Sphaerotilaceae</taxon>
        <taxon>Roseateles</taxon>
    </lineage>
</organism>